<evidence type="ECO:0000256" key="7">
    <source>
        <dbReference type="ARBA" id="ARBA00023211"/>
    </source>
</evidence>
<dbReference type="InterPro" id="IPR029149">
    <property type="entry name" value="Creatin/AminoP/Spt16_N"/>
</dbReference>
<proteinExistence type="inferred from homology"/>
<dbReference type="GO" id="GO:0070006">
    <property type="term" value="F:metalloaminopeptidase activity"/>
    <property type="evidence" value="ECO:0007669"/>
    <property type="project" value="InterPro"/>
</dbReference>
<dbReference type="GO" id="GO:0030145">
    <property type="term" value="F:manganese ion binding"/>
    <property type="evidence" value="ECO:0007669"/>
    <property type="project" value="InterPro"/>
</dbReference>
<dbReference type="SUPFAM" id="SSF55920">
    <property type="entry name" value="Creatinase/aminopeptidase"/>
    <property type="match status" value="1"/>
</dbReference>
<evidence type="ECO:0000313" key="10">
    <source>
        <dbReference type="EMBL" id="QKX95418.1"/>
    </source>
</evidence>
<dbReference type="InterPro" id="IPR001131">
    <property type="entry name" value="Peptidase_M24B_aminopep-P_CS"/>
</dbReference>
<evidence type="ECO:0000256" key="8">
    <source>
        <dbReference type="RuleBase" id="RU000590"/>
    </source>
</evidence>
<sequence>MFLHNRNNFIQKMKPNTAALFYSGKAITKSGDQTFPFEVDHNFYYLTGINQPNTILLLVKTPNLSHTFLFLEENNPSKALWDGDILSFSDASLISQINLSNLKNILTFETFLFQMINPLRGSFVDSLEGFYFDLSKQTLDQKASWALEYCQKMTSLYPFLQVYNSSSFLFFFRQTKSVYEQTQIQKALDINHQALNYLLKNLKPGMYEYQIAALFHYFLENNQTQKSFETIAASGKNALILHYNKPNCQLKPNDLLLFDAGVTYNHYSSDITRCYPVSGQFSSLQKDIYNLVLKANKEIIAWVKPHHTFTQLNQYGKDILLQGLKKMSLLKEGETIHQYCYHGLGHHLGLDIHDVCNYTGVIGTNSVITVEPGLYLKDLGIGVRIEDNLLITQEGAVNLSKHIPKEVKDIEALMKPFVTH</sequence>
<keyword evidence="7" id="KW-0464">Manganese</keyword>
<dbReference type="GO" id="GO:0006508">
    <property type="term" value="P:proteolysis"/>
    <property type="evidence" value="ECO:0007669"/>
    <property type="project" value="TreeGrafter"/>
</dbReference>
<dbReference type="KEGG" id="rphy:RP166_4330"/>
<comment type="cofactor">
    <cofactor evidence="2">
        <name>Mn(2+)</name>
        <dbReference type="ChEBI" id="CHEBI:29035"/>
    </cofactor>
</comment>
<dbReference type="InterPro" id="IPR007865">
    <property type="entry name" value="Aminopep_P_N"/>
</dbReference>
<accession>A0A859IA44</accession>
<organism evidence="10 11">
    <name type="scientific">Rapeseed phyllody phytoplasma</name>
    <dbReference type="NCBI Taxonomy" id="2490543"/>
    <lineage>
        <taxon>Bacteria</taxon>
        <taxon>Bacillati</taxon>
        <taxon>Mycoplasmatota</taxon>
        <taxon>Mollicutes</taxon>
        <taxon>Acholeplasmatales</taxon>
        <taxon>Acholeplasmataceae</taxon>
        <taxon>Candidatus Phytoplasma</taxon>
        <taxon>16SrI (Aster yellows group)</taxon>
    </lineage>
</organism>
<keyword evidence="10" id="KW-0031">Aminopeptidase</keyword>
<dbReference type="EC" id="3.4.11.9" evidence="4"/>
<name>A0A859IA44_9MOLU</name>
<comment type="catalytic activity">
    <reaction evidence="1">
        <text>Release of any N-terminal amino acid, including proline, that is linked to proline, even from a dipeptide or tripeptide.</text>
        <dbReference type="EC" id="3.4.11.9"/>
    </reaction>
</comment>
<keyword evidence="6" id="KW-0378">Hydrolase</keyword>
<dbReference type="PANTHER" id="PTHR43226:SF4">
    <property type="entry name" value="XAA-PRO AMINOPEPTIDASE 3"/>
    <property type="match status" value="1"/>
</dbReference>
<dbReference type="Pfam" id="PF00557">
    <property type="entry name" value="Peptidase_M24"/>
    <property type="match status" value="1"/>
</dbReference>
<feature type="domain" description="Aminopeptidase P N-terminal" evidence="9">
    <location>
        <begin position="1"/>
        <end position="121"/>
    </location>
</feature>
<dbReference type="PROSITE" id="PS00491">
    <property type="entry name" value="PROLINE_PEPTIDASE"/>
    <property type="match status" value="1"/>
</dbReference>
<dbReference type="Gene3D" id="3.90.230.10">
    <property type="entry name" value="Creatinase/methionine aminopeptidase superfamily"/>
    <property type="match status" value="1"/>
</dbReference>
<evidence type="ECO:0000256" key="4">
    <source>
        <dbReference type="ARBA" id="ARBA00012574"/>
    </source>
</evidence>
<reference evidence="10 11" key="1">
    <citation type="submission" date="2020-06" db="EMBL/GenBank/DDBJ databases">
        <title>Complete genome sequence of Candidatus Phytoplasma asteris RP166.</title>
        <authorList>
            <person name="Cho S.-T."/>
            <person name="Zwolinska A."/>
            <person name="Huang W."/>
            <person name="Wouters R."/>
            <person name="Hogenhout S.A."/>
            <person name="Kuo C.-H."/>
        </authorList>
    </citation>
    <scope>NUCLEOTIDE SEQUENCE [LARGE SCALE GENOMIC DNA]</scope>
    <source>
        <strain evidence="10">RP166</strain>
    </source>
</reference>
<evidence type="ECO:0000313" key="11">
    <source>
        <dbReference type="Proteomes" id="UP000509122"/>
    </source>
</evidence>
<evidence type="ECO:0000256" key="2">
    <source>
        <dbReference type="ARBA" id="ARBA00001936"/>
    </source>
</evidence>
<evidence type="ECO:0000256" key="3">
    <source>
        <dbReference type="ARBA" id="ARBA00008766"/>
    </source>
</evidence>
<dbReference type="InterPro" id="IPR000994">
    <property type="entry name" value="Pept_M24"/>
</dbReference>
<evidence type="ECO:0000256" key="5">
    <source>
        <dbReference type="ARBA" id="ARBA00022723"/>
    </source>
</evidence>
<dbReference type="SUPFAM" id="SSF53092">
    <property type="entry name" value="Creatinase/prolidase N-terminal domain"/>
    <property type="match status" value="1"/>
</dbReference>
<comment type="similarity">
    <text evidence="3 8">Belongs to the peptidase M24B family.</text>
</comment>
<dbReference type="Gene3D" id="3.40.350.10">
    <property type="entry name" value="Creatinase/prolidase N-terminal domain"/>
    <property type="match status" value="1"/>
</dbReference>
<keyword evidence="5 8" id="KW-0479">Metal-binding</keyword>
<gene>
    <name evidence="10" type="primary">pepP</name>
    <name evidence="10" type="ORF">RP166_4330</name>
</gene>
<dbReference type="InterPro" id="IPR036005">
    <property type="entry name" value="Creatinase/aminopeptidase-like"/>
</dbReference>
<keyword evidence="10" id="KW-0645">Protease</keyword>
<dbReference type="EMBL" id="CP055264">
    <property type="protein sequence ID" value="QKX95418.1"/>
    <property type="molecule type" value="Genomic_DNA"/>
</dbReference>
<dbReference type="PANTHER" id="PTHR43226">
    <property type="entry name" value="XAA-PRO AMINOPEPTIDASE 3"/>
    <property type="match status" value="1"/>
</dbReference>
<dbReference type="GO" id="GO:0005829">
    <property type="term" value="C:cytosol"/>
    <property type="evidence" value="ECO:0007669"/>
    <property type="project" value="TreeGrafter"/>
</dbReference>
<dbReference type="AlphaFoldDB" id="A0A859IA44"/>
<protein>
    <recommendedName>
        <fullName evidence="4">Xaa-Pro aminopeptidase</fullName>
        <ecNumber evidence="4">3.4.11.9</ecNumber>
    </recommendedName>
</protein>
<dbReference type="SMART" id="SM01011">
    <property type="entry name" value="AMP_N"/>
    <property type="match status" value="1"/>
</dbReference>
<dbReference type="Pfam" id="PF05195">
    <property type="entry name" value="AMP_N"/>
    <property type="match status" value="1"/>
</dbReference>
<evidence type="ECO:0000256" key="1">
    <source>
        <dbReference type="ARBA" id="ARBA00001424"/>
    </source>
</evidence>
<evidence type="ECO:0000256" key="6">
    <source>
        <dbReference type="ARBA" id="ARBA00022801"/>
    </source>
</evidence>
<evidence type="ECO:0000259" key="9">
    <source>
        <dbReference type="SMART" id="SM01011"/>
    </source>
</evidence>
<dbReference type="InterPro" id="IPR052433">
    <property type="entry name" value="X-Pro_dipept-like"/>
</dbReference>
<dbReference type="Proteomes" id="UP000509122">
    <property type="component" value="Chromosome"/>
</dbReference>